<evidence type="ECO:0000256" key="1">
    <source>
        <dbReference type="ARBA" id="ARBA00022603"/>
    </source>
</evidence>
<dbReference type="SMART" id="SM00028">
    <property type="entry name" value="TPR"/>
    <property type="match status" value="2"/>
</dbReference>
<dbReference type="GO" id="GO:0008757">
    <property type="term" value="F:S-adenosylmethionine-dependent methyltransferase activity"/>
    <property type="evidence" value="ECO:0007669"/>
    <property type="project" value="UniProtKB-ARBA"/>
</dbReference>
<keyword evidence="12" id="KW-1185">Reference proteome</keyword>
<evidence type="ECO:0000313" key="12">
    <source>
        <dbReference type="Proteomes" id="UP000719412"/>
    </source>
</evidence>
<keyword evidence="5" id="KW-0863">Zinc-finger</keyword>
<dbReference type="Gene3D" id="1.10.220.160">
    <property type="match status" value="1"/>
</dbReference>
<dbReference type="Gene3D" id="1.25.40.10">
    <property type="entry name" value="Tetratricopeptide repeat domain"/>
    <property type="match status" value="1"/>
</dbReference>
<dbReference type="InterPro" id="IPR044421">
    <property type="entry name" value="SMYD4_SET"/>
</dbReference>
<dbReference type="SUPFAM" id="SSF82199">
    <property type="entry name" value="SET domain"/>
    <property type="match status" value="1"/>
</dbReference>
<dbReference type="SUPFAM" id="SSF48452">
    <property type="entry name" value="TPR-like"/>
    <property type="match status" value="1"/>
</dbReference>
<keyword evidence="2" id="KW-0808">Transferase</keyword>
<dbReference type="InterPro" id="IPR011990">
    <property type="entry name" value="TPR-like_helical_dom_sf"/>
</dbReference>
<proteinExistence type="predicted"/>
<gene>
    <name evidence="11" type="ORF">GEV33_002458</name>
</gene>
<reference evidence="11" key="1">
    <citation type="journal article" date="2020" name="J Insects Food Feed">
        <title>The yellow mealworm (Tenebrio molitor) genome: a resource for the emerging insects as food and feed industry.</title>
        <authorList>
            <person name="Eriksson T."/>
            <person name="Andere A."/>
            <person name="Kelstrup H."/>
            <person name="Emery V."/>
            <person name="Picard C."/>
        </authorList>
    </citation>
    <scope>NUCLEOTIDE SEQUENCE</scope>
    <source>
        <strain evidence="11">Stoneville</strain>
        <tissue evidence="11">Whole head</tissue>
    </source>
</reference>
<evidence type="ECO:0000256" key="8">
    <source>
        <dbReference type="ARBA" id="ARBA00093635"/>
    </source>
</evidence>
<dbReference type="PANTHER" id="PTHR46165:SF7">
    <property type="entry name" value="SET AND MYND DOMAIN-CONTAINING PROTEIN 4"/>
    <property type="match status" value="1"/>
</dbReference>
<dbReference type="PROSITE" id="PS01360">
    <property type="entry name" value="ZF_MYND_1"/>
    <property type="match status" value="1"/>
</dbReference>
<dbReference type="EMBL" id="JABDTM020012157">
    <property type="protein sequence ID" value="KAH0820334.1"/>
    <property type="molecule type" value="Genomic_DNA"/>
</dbReference>
<evidence type="ECO:0000256" key="7">
    <source>
        <dbReference type="ARBA" id="ARBA00093423"/>
    </source>
</evidence>
<evidence type="ECO:0000259" key="10">
    <source>
        <dbReference type="PROSITE" id="PS01360"/>
    </source>
</evidence>
<evidence type="ECO:0000256" key="3">
    <source>
        <dbReference type="ARBA" id="ARBA00022691"/>
    </source>
</evidence>
<dbReference type="GO" id="GO:0005737">
    <property type="term" value="C:cytoplasm"/>
    <property type="evidence" value="ECO:0007669"/>
    <property type="project" value="TreeGrafter"/>
</dbReference>
<sequence>MTKITHFQRYCEKAIGQLSEEDVDKFKSTTREDERIKMLYDFARKVPIAAATNGKDFKLAEEAKLKGNKLFAEKKYEEAINSYNCGIIVCPQDTVSGKEMLTILISNRSATYFEQNEFRKVFDDIDYILAVGSYPLRLHYKMWLRKAKCYDALQNEKYAEEAYNLAISSLKHAELGEKELAKKIDSIQESRKNKKSPLKNHEIIPVSNEDVFTGGNKEYVSAHRNIYFDFDPLLGRFARAVENIETGVIILEENPHCAVVSQENSLTNCQYCCSSTCQPIACSNCGYVVFCSLNCERQANSTYHKFECNTQPILFRSGGSINCSMAMRMISQKPHGFFLQKKKQLKDFLKDSCKKVPIKSQIYRSDDYLTAFFLCRNEHLRKKGELVHYSVMAIYLLRLLKFAGYFGSAVKDDVLTEEETFIASLILLHLQILQFNSHEISEIRNTEESVVEGIQTFYKSEYIGAGLYPTLALFNHSCDPSIVRYNVGNRMIVRTIKPITAGDIIYENYGPMYTTMEVNERRSKLQERYWFECYCTPCQDDWPLFENMDPDQIKLGCQTDNCPFEFTLYKNDFCPYLQCDYCNSVTKVFPSLRGLAQLSVMLPKAEHLYNAGQTREAMKHFMQSLDILYKYSKPPCPDMVKVQQRLRTLFIHLGNKQVNYIQNL</sequence>
<evidence type="ECO:0000256" key="5">
    <source>
        <dbReference type="ARBA" id="ARBA00022771"/>
    </source>
</evidence>
<keyword evidence="3" id="KW-0949">S-adenosyl-L-methionine</keyword>
<dbReference type="PANTHER" id="PTHR46165">
    <property type="entry name" value="SET AND MYND DOMAIN-CONTAINING PROTEIN 4"/>
    <property type="match status" value="1"/>
</dbReference>
<comment type="function">
    <text evidence="7">Protein-lysine N-methyltransferase. Monomethylates PRMT5, modulating its transcriptional activity. May also act as a histone methyltransferase. Plays a critical role in cardiac development. Acts as a key epigenetic regulator of gene expression during cardiac development via its dual activities as a methyltransferase and negative regulator of HDAC1.</text>
</comment>
<accession>A0A8J6HT54</accession>
<organism evidence="11 12">
    <name type="scientific">Tenebrio molitor</name>
    <name type="common">Yellow mealworm beetle</name>
    <dbReference type="NCBI Taxonomy" id="7067"/>
    <lineage>
        <taxon>Eukaryota</taxon>
        <taxon>Metazoa</taxon>
        <taxon>Ecdysozoa</taxon>
        <taxon>Arthropoda</taxon>
        <taxon>Hexapoda</taxon>
        <taxon>Insecta</taxon>
        <taxon>Pterygota</taxon>
        <taxon>Neoptera</taxon>
        <taxon>Endopterygota</taxon>
        <taxon>Coleoptera</taxon>
        <taxon>Polyphaga</taxon>
        <taxon>Cucujiformia</taxon>
        <taxon>Tenebrionidae</taxon>
        <taxon>Tenebrio</taxon>
    </lineage>
</organism>
<dbReference type="Proteomes" id="UP000719412">
    <property type="component" value="Unassembled WGS sequence"/>
</dbReference>
<keyword evidence="1" id="KW-0489">Methyltransferase</keyword>
<dbReference type="GO" id="GO:0005634">
    <property type="term" value="C:nucleus"/>
    <property type="evidence" value="ECO:0007669"/>
    <property type="project" value="TreeGrafter"/>
</dbReference>
<dbReference type="InterPro" id="IPR046341">
    <property type="entry name" value="SET_dom_sf"/>
</dbReference>
<dbReference type="Gene3D" id="6.10.140.2220">
    <property type="match status" value="1"/>
</dbReference>
<dbReference type="Gene3D" id="2.170.270.10">
    <property type="entry name" value="SET domain"/>
    <property type="match status" value="1"/>
</dbReference>
<comment type="caution">
    <text evidence="11">The sequence shown here is derived from an EMBL/GenBank/DDBJ whole genome shotgun (WGS) entry which is preliminary data.</text>
</comment>
<dbReference type="InterPro" id="IPR019734">
    <property type="entry name" value="TPR_rpt"/>
</dbReference>
<keyword evidence="6" id="KW-0862">Zinc</keyword>
<evidence type="ECO:0000313" key="11">
    <source>
        <dbReference type="EMBL" id="KAH0820334.1"/>
    </source>
</evidence>
<keyword evidence="4" id="KW-0479">Metal-binding</keyword>
<dbReference type="GO" id="GO:0042826">
    <property type="term" value="F:histone deacetylase binding"/>
    <property type="evidence" value="ECO:0007669"/>
    <property type="project" value="TreeGrafter"/>
</dbReference>
<dbReference type="GO" id="GO:0008270">
    <property type="term" value="F:zinc ion binding"/>
    <property type="evidence" value="ECO:0007669"/>
    <property type="project" value="UniProtKB-KW"/>
</dbReference>
<dbReference type="GO" id="GO:0008276">
    <property type="term" value="F:protein methyltransferase activity"/>
    <property type="evidence" value="ECO:0007669"/>
    <property type="project" value="UniProtKB-ARBA"/>
</dbReference>
<dbReference type="GO" id="GO:0008170">
    <property type="term" value="F:N-methyltransferase activity"/>
    <property type="evidence" value="ECO:0007669"/>
    <property type="project" value="UniProtKB-ARBA"/>
</dbReference>
<evidence type="ECO:0000256" key="6">
    <source>
        <dbReference type="ARBA" id="ARBA00022833"/>
    </source>
</evidence>
<dbReference type="GO" id="GO:0032259">
    <property type="term" value="P:methylation"/>
    <property type="evidence" value="ECO:0007669"/>
    <property type="project" value="UniProtKB-KW"/>
</dbReference>
<reference evidence="11" key="2">
    <citation type="submission" date="2021-08" db="EMBL/GenBank/DDBJ databases">
        <authorList>
            <person name="Eriksson T."/>
        </authorList>
    </citation>
    <scope>NUCLEOTIDE SEQUENCE</scope>
    <source>
        <strain evidence="11">Stoneville</strain>
        <tissue evidence="11">Whole head</tissue>
    </source>
</reference>
<evidence type="ECO:0000256" key="9">
    <source>
        <dbReference type="ARBA" id="ARBA00093680"/>
    </source>
</evidence>
<evidence type="ECO:0000256" key="4">
    <source>
        <dbReference type="ARBA" id="ARBA00022723"/>
    </source>
</evidence>
<dbReference type="AlphaFoldDB" id="A0A8J6HT54"/>
<evidence type="ECO:0000256" key="2">
    <source>
        <dbReference type="ARBA" id="ARBA00022679"/>
    </source>
</evidence>
<dbReference type="GO" id="GO:0042051">
    <property type="term" value="P:compound eye photoreceptor development"/>
    <property type="evidence" value="ECO:0007669"/>
    <property type="project" value="TreeGrafter"/>
</dbReference>
<dbReference type="InterPro" id="IPR001214">
    <property type="entry name" value="SET_dom"/>
</dbReference>
<name>A0A8J6HT54_TENMO</name>
<feature type="domain" description="MYND-type" evidence="10">
    <location>
        <begin position="269"/>
        <end position="308"/>
    </location>
</feature>
<dbReference type="InterPro" id="IPR002893">
    <property type="entry name" value="Znf_MYND"/>
</dbReference>
<dbReference type="InterPro" id="IPR052097">
    <property type="entry name" value="SET-MYND_domain_protein"/>
</dbReference>
<dbReference type="CDD" id="cd10536">
    <property type="entry name" value="SET_SMYD4"/>
    <property type="match status" value="1"/>
</dbReference>
<dbReference type="Pfam" id="PF00856">
    <property type="entry name" value="SET"/>
    <property type="match status" value="1"/>
</dbReference>
<protein>
    <recommendedName>
        <fullName evidence="8">Protein-lysine N-methyltransferase SMYD4</fullName>
    </recommendedName>
    <alternativeName>
        <fullName evidence="9">SET and MYND domain-containing protein 4</fullName>
    </alternativeName>
</protein>